<keyword evidence="4" id="KW-0788">Thiol protease</keyword>
<comment type="similarity">
    <text evidence="1">Belongs to the peptidase C40 family.</text>
</comment>
<dbReference type="Gene3D" id="2.30.30.40">
    <property type="entry name" value="SH3 Domains"/>
    <property type="match status" value="3"/>
</dbReference>
<evidence type="ECO:0000259" key="6">
    <source>
        <dbReference type="PROSITE" id="PS51781"/>
    </source>
</evidence>
<evidence type="ECO:0000313" key="8">
    <source>
        <dbReference type="EMBL" id="MFC5530618.1"/>
    </source>
</evidence>
<feature type="domain" description="SH3b" evidence="6">
    <location>
        <begin position="164"/>
        <end position="228"/>
    </location>
</feature>
<dbReference type="PANTHER" id="PTHR47053">
    <property type="entry name" value="MUREIN DD-ENDOPEPTIDASE MEPH-RELATED"/>
    <property type="match status" value="1"/>
</dbReference>
<keyword evidence="2" id="KW-0645">Protease</keyword>
<evidence type="ECO:0000256" key="2">
    <source>
        <dbReference type="ARBA" id="ARBA00022670"/>
    </source>
</evidence>
<feature type="signal peptide" evidence="5">
    <location>
        <begin position="1"/>
        <end position="19"/>
    </location>
</feature>
<dbReference type="RefSeq" id="WP_378112583.1">
    <property type="nucleotide sequence ID" value="NZ_JBHSNC010000043.1"/>
</dbReference>
<dbReference type="InterPro" id="IPR003646">
    <property type="entry name" value="SH3-like_bac-type"/>
</dbReference>
<dbReference type="InterPro" id="IPR051202">
    <property type="entry name" value="Peptidase_C40"/>
</dbReference>
<accession>A0ABW0R1P6</accession>
<dbReference type="Gene3D" id="3.90.1720.10">
    <property type="entry name" value="endopeptidase domain like (from Nostoc punctiforme)"/>
    <property type="match status" value="1"/>
</dbReference>
<evidence type="ECO:0000259" key="7">
    <source>
        <dbReference type="PROSITE" id="PS51935"/>
    </source>
</evidence>
<keyword evidence="9" id="KW-1185">Reference proteome</keyword>
<dbReference type="Proteomes" id="UP001596108">
    <property type="component" value="Unassembled WGS sequence"/>
</dbReference>
<evidence type="ECO:0000256" key="3">
    <source>
        <dbReference type="ARBA" id="ARBA00022801"/>
    </source>
</evidence>
<gene>
    <name evidence="8" type="ORF">ACFPQ4_14360</name>
</gene>
<feature type="domain" description="NlpC/P60" evidence="7">
    <location>
        <begin position="246"/>
        <end position="391"/>
    </location>
</feature>
<dbReference type="EMBL" id="JBHSNC010000043">
    <property type="protein sequence ID" value="MFC5530618.1"/>
    <property type="molecule type" value="Genomic_DNA"/>
</dbReference>
<sequence length="391" mass="42212">MLTMLMAVPAFAAAATATAGSTADIVASVSFRSGPSTSSTVLKYLKAGEKVTIVETVNSYWYKVKESQGNIGYISSSETYVDVKEQPVSTGNAVIVASVSFRTEPSTSGGRIRFLQKDEPVTITSQVNGYWYAVTDKNGVSGYVSTSDQYVKVTGQITPPITVPTGNAVIVASVSFRKEPSTSGERMRFLQKDEPITITSKVNSYWYAVTDKDGVSGYVSTSDEYVKVTGTIPTPKPDPTPSVPVSQQVESVIAAGMKYLGTPYEFGSSRNTTTTFDCSDFVRQAFKDALGVVLPADSRQQGAYVRERSSVTTDWHSLKRGDLLFFMDYKGSGASNYADKDPFGETIRHVGIYLGNGQMLHTYSTESGGVRVSDIAGTQWENRFLFGGSAL</sequence>
<dbReference type="Pfam" id="PF08239">
    <property type="entry name" value="SH3_3"/>
    <property type="match status" value="3"/>
</dbReference>
<name>A0ABW0R1P6_9BACL</name>
<organism evidence="8 9">
    <name type="scientific">Cohnella yongneupensis</name>
    <dbReference type="NCBI Taxonomy" id="425006"/>
    <lineage>
        <taxon>Bacteria</taxon>
        <taxon>Bacillati</taxon>
        <taxon>Bacillota</taxon>
        <taxon>Bacilli</taxon>
        <taxon>Bacillales</taxon>
        <taxon>Paenibacillaceae</taxon>
        <taxon>Cohnella</taxon>
    </lineage>
</organism>
<keyword evidence="3" id="KW-0378">Hydrolase</keyword>
<evidence type="ECO:0000313" key="9">
    <source>
        <dbReference type="Proteomes" id="UP001596108"/>
    </source>
</evidence>
<reference evidence="9" key="1">
    <citation type="journal article" date="2019" name="Int. J. Syst. Evol. Microbiol.">
        <title>The Global Catalogue of Microorganisms (GCM) 10K type strain sequencing project: providing services to taxonomists for standard genome sequencing and annotation.</title>
        <authorList>
            <consortium name="The Broad Institute Genomics Platform"/>
            <consortium name="The Broad Institute Genome Sequencing Center for Infectious Disease"/>
            <person name="Wu L."/>
            <person name="Ma J."/>
        </authorList>
    </citation>
    <scope>NUCLEOTIDE SEQUENCE [LARGE SCALE GENOMIC DNA]</scope>
    <source>
        <strain evidence="9">CGMCC 1.18578</strain>
    </source>
</reference>
<dbReference type="PANTHER" id="PTHR47053:SF1">
    <property type="entry name" value="MUREIN DD-ENDOPEPTIDASE MEPH-RELATED"/>
    <property type="match status" value="1"/>
</dbReference>
<proteinExistence type="inferred from homology"/>
<protein>
    <submittedName>
        <fullName evidence="8">SH3 domain-containing protein</fullName>
    </submittedName>
</protein>
<evidence type="ECO:0000256" key="4">
    <source>
        <dbReference type="ARBA" id="ARBA00022807"/>
    </source>
</evidence>
<comment type="caution">
    <text evidence="8">The sequence shown here is derived from an EMBL/GenBank/DDBJ whole genome shotgun (WGS) entry which is preliminary data.</text>
</comment>
<feature type="domain" description="SH3b" evidence="6">
    <location>
        <begin position="89"/>
        <end position="153"/>
    </location>
</feature>
<feature type="domain" description="SH3b" evidence="6">
    <location>
        <begin position="16"/>
        <end position="83"/>
    </location>
</feature>
<dbReference type="PROSITE" id="PS51781">
    <property type="entry name" value="SH3B"/>
    <property type="match status" value="3"/>
</dbReference>
<dbReference type="InterPro" id="IPR000064">
    <property type="entry name" value="NLP_P60_dom"/>
</dbReference>
<evidence type="ECO:0000256" key="1">
    <source>
        <dbReference type="ARBA" id="ARBA00007074"/>
    </source>
</evidence>
<evidence type="ECO:0000256" key="5">
    <source>
        <dbReference type="SAM" id="SignalP"/>
    </source>
</evidence>
<dbReference type="InterPro" id="IPR038765">
    <property type="entry name" value="Papain-like_cys_pep_sf"/>
</dbReference>
<keyword evidence="5" id="KW-0732">Signal</keyword>
<dbReference type="PROSITE" id="PS51935">
    <property type="entry name" value="NLPC_P60"/>
    <property type="match status" value="1"/>
</dbReference>
<dbReference type="SUPFAM" id="SSF54001">
    <property type="entry name" value="Cysteine proteinases"/>
    <property type="match status" value="1"/>
</dbReference>
<feature type="chain" id="PRO_5046910992" evidence="5">
    <location>
        <begin position="20"/>
        <end position="391"/>
    </location>
</feature>
<dbReference type="Pfam" id="PF00877">
    <property type="entry name" value="NLPC_P60"/>
    <property type="match status" value="1"/>
</dbReference>
<dbReference type="SMART" id="SM00287">
    <property type="entry name" value="SH3b"/>
    <property type="match status" value="3"/>
</dbReference>